<dbReference type="OrthoDB" id="123946at2759"/>
<name>A0A8T1V6M6_9STRA</name>
<dbReference type="Proteomes" id="UP000694044">
    <property type="component" value="Unassembled WGS sequence"/>
</dbReference>
<feature type="chain" id="PRO_5035932992" description="RxLR effector protein" evidence="1">
    <location>
        <begin position="23"/>
        <end position="330"/>
    </location>
</feature>
<comment type="caution">
    <text evidence="2">The sequence shown here is derived from an EMBL/GenBank/DDBJ whole genome shotgun (WGS) entry which is preliminary data.</text>
</comment>
<feature type="signal peptide" evidence="1">
    <location>
        <begin position="1"/>
        <end position="22"/>
    </location>
</feature>
<gene>
    <name evidence="2" type="ORF">PHYPSEUDO_015406</name>
</gene>
<evidence type="ECO:0000313" key="3">
    <source>
        <dbReference type="Proteomes" id="UP000694044"/>
    </source>
</evidence>
<keyword evidence="3" id="KW-1185">Reference proteome</keyword>
<keyword evidence="1" id="KW-0732">Signal</keyword>
<evidence type="ECO:0000313" key="2">
    <source>
        <dbReference type="EMBL" id="KAG7375728.1"/>
    </source>
</evidence>
<evidence type="ECO:0000256" key="1">
    <source>
        <dbReference type="SAM" id="SignalP"/>
    </source>
</evidence>
<sequence length="330" mass="37901">MRLVLVVLLLMGTLLPVAVTEAAPSSVESSLTAFNLQASTRYRFGNPDKRRLRFDSIKGDEERAITIPGLEKLKKWLTDFITKIKLSFNEGKQLNAWLKEDKTPEEIFHLLKLDRGTKGLLANSKIRVWSVYMTMYNKKNPTKMVTMLGVFTKTYGNLEVAKMLEIGRRNPKTYRLADRLQGIQLVAWVQNGLSTDIIFQLLKVGETNVGKLFSNPAFNVWYYYFTRLNRHNPDREVDMIKTMLTAYDDIPLAKAIEAATKVKTTGTLAKNVQSIENIATQFQNAQFKKWRAEGIDPPTIFKRLEMDKLRWGVDPNAEIFRGYKTFYNAN</sequence>
<organism evidence="2 3">
    <name type="scientific">Phytophthora pseudosyringae</name>
    <dbReference type="NCBI Taxonomy" id="221518"/>
    <lineage>
        <taxon>Eukaryota</taxon>
        <taxon>Sar</taxon>
        <taxon>Stramenopiles</taxon>
        <taxon>Oomycota</taxon>
        <taxon>Peronosporomycetes</taxon>
        <taxon>Peronosporales</taxon>
        <taxon>Peronosporaceae</taxon>
        <taxon>Phytophthora</taxon>
    </lineage>
</organism>
<accession>A0A8T1V6M6</accession>
<dbReference type="AlphaFoldDB" id="A0A8T1V6M6"/>
<evidence type="ECO:0008006" key="4">
    <source>
        <dbReference type="Google" id="ProtNLM"/>
    </source>
</evidence>
<reference evidence="2" key="1">
    <citation type="submission" date="2021-02" db="EMBL/GenBank/DDBJ databases">
        <authorList>
            <person name="Palmer J.M."/>
        </authorList>
    </citation>
    <scope>NUCLEOTIDE SEQUENCE</scope>
    <source>
        <strain evidence="2">SCRP734</strain>
    </source>
</reference>
<dbReference type="EMBL" id="JAGDFM010000958">
    <property type="protein sequence ID" value="KAG7375728.1"/>
    <property type="molecule type" value="Genomic_DNA"/>
</dbReference>
<protein>
    <recommendedName>
        <fullName evidence="4">RxLR effector protein</fullName>
    </recommendedName>
</protein>
<proteinExistence type="predicted"/>